<dbReference type="PATRIC" id="fig|700597.3.peg.1876"/>
<comment type="caution">
    <text evidence="1">The sequence shown here is derived from an EMBL/GenBank/DDBJ whole genome shotgun (WGS) entry which is preliminary data.</text>
</comment>
<dbReference type="EMBL" id="AGBF01000020">
    <property type="protein sequence ID" value="EGX60020.1"/>
    <property type="molecule type" value="Genomic_DNA"/>
</dbReference>
<keyword evidence="1" id="KW-0067">ATP-binding</keyword>
<dbReference type="RefSeq" id="WP_007493750.1">
    <property type="nucleotide sequence ID" value="NZ_AGBF01000020.1"/>
</dbReference>
<organism evidence="1 2">
    <name type="scientific">Streptomyces zinciresistens K42</name>
    <dbReference type="NCBI Taxonomy" id="700597"/>
    <lineage>
        <taxon>Bacteria</taxon>
        <taxon>Bacillati</taxon>
        <taxon>Actinomycetota</taxon>
        <taxon>Actinomycetes</taxon>
        <taxon>Kitasatosporales</taxon>
        <taxon>Streptomycetaceae</taxon>
        <taxon>Streptomyces</taxon>
    </lineage>
</organism>
<reference evidence="1 2" key="1">
    <citation type="submission" date="2011-08" db="EMBL/GenBank/DDBJ databases">
        <authorList>
            <person name="Lin Y."/>
            <person name="Hao X."/>
            <person name="Johnstone L."/>
            <person name="Miller S.J."/>
            <person name="Wei G."/>
            <person name="Rensing C."/>
        </authorList>
    </citation>
    <scope>NUCLEOTIDE SEQUENCE [LARGE SCALE GENOMIC DNA]</scope>
    <source>
        <strain evidence="1 2">K42</strain>
    </source>
</reference>
<accession>G2G8V8</accession>
<sequence length="162" mass="16950">MPGDPTRTRRIAFWRAERGAVPSVASGSVEELTVVLPGPAGVEPARVPAVLPPVRAAVPLLVRARRDTASSRAAVLWGTAAALALRLTARGLLLPGLSPEGHGAWRAGPLQPDGVERLRALAAAMPPEAHAVPVEGVTPLRLTAPEHREAARTGHRVRLGRA</sequence>
<proteinExistence type="predicted"/>
<evidence type="ECO:0000313" key="2">
    <source>
        <dbReference type="Proteomes" id="UP000004217"/>
    </source>
</evidence>
<dbReference type="AlphaFoldDB" id="G2G8V8"/>
<gene>
    <name evidence="1" type="ORF">SZN_09633</name>
</gene>
<keyword evidence="1" id="KW-0347">Helicase</keyword>
<dbReference type="GO" id="GO:0004386">
    <property type="term" value="F:helicase activity"/>
    <property type="evidence" value="ECO:0007669"/>
    <property type="project" value="UniProtKB-KW"/>
</dbReference>
<name>G2G8V8_9ACTN</name>
<dbReference type="OrthoDB" id="4334590at2"/>
<keyword evidence="1" id="KW-0378">Hydrolase</keyword>
<dbReference type="Proteomes" id="UP000004217">
    <property type="component" value="Unassembled WGS sequence"/>
</dbReference>
<keyword evidence="2" id="KW-1185">Reference proteome</keyword>
<keyword evidence="1" id="KW-0547">Nucleotide-binding</keyword>
<protein>
    <submittedName>
        <fullName evidence="1">SNF2/RAD54 family helicase</fullName>
    </submittedName>
</protein>
<evidence type="ECO:0000313" key="1">
    <source>
        <dbReference type="EMBL" id="EGX60020.1"/>
    </source>
</evidence>